<protein>
    <submittedName>
        <fullName evidence="2">Uncharacterized protein</fullName>
    </submittedName>
</protein>
<organism evidence="2 3">
    <name type="scientific">Botrytis deweyae</name>
    <dbReference type="NCBI Taxonomy" id="2478750"/>
    <lineage>
        <taxon>Eukaryota</taxon>
        <taxon>Fungi</taxon>
        <taxon>Dikarya</taxon>
        <taxon>Ascomycota</taxon>
        <taxon>Pezizomycotina</taxon>
        <taxon>Leotiomycetes</taxon>
        <taxon>Helotiales</taxon>
        <taxon>Sclerotiniaceae</taxon>
        <taxon>Botrytis</taxon>
    </lineage>
</organism>
<reference evidence="2 3" key="1">
    <citation type="journal article" date="2020" name="Genome Biol. Evol.">
        <title>Comparative genomics of Sclerotiniaceae.</title>
        <authorList>
            <person name="Valero Jimenez C.A."/>
            <person name="Steentjes M."/>
            <person name="Scholten O.E."/>
            <person name="Van Kan J.A.L."/>
        </authorList>
    </citation>
    <scope>NUCLEOTIDE SEQUENCE [LARGE SCALE GENOMIC DNA]</scope>
    <source>
        <strain evidence="2 3">B1</strain>
    </source>
</reference>
<sequence length="109" mass="12349">MAVFVPDCNPQTSYFTWVFVNKEKEMMLARKTFPMANLLIQIGRTAAHKSVYPLTEFHIEEGHLKPWHLIFGLSSRKIALALAPSSTYLPSTESSFGPRSSETITNHHD</sequence>
<dbReference type="Proteomes" id="UP000783213">
    <property type="component" value="Unassembled WGS sequence"/>
</dbReference>
<gene>
    <name evidence="2" type="ORF">EAE98_005811</name>
</gene>
<feature type="region of interest" description="Disordered" evidence="1">
    <location>
        <begin position="88"/>
        <end position="109"/>
    </location>
</feature>
<accession>A0ABQ7IMT3</accession>
<comment type="caution">
    <text evidence="2">The sequence shown here is derived from an EMBL/GenBank/DDBJ whole genome shotgun (WGS) entry which is preliminary data.</text>
</comment>
<proteinExistence type="predicted"/>
<evidence type="ECO:0000313" key="3">
    <source>
        <dbReference type="Proteomes" id="UP000783213"/>
    </source>
</evidence>
<keyword evidence="3" id="KW-1185">Reference proteome</keyword>
<dbReference type="GeneID" id="62232585"/>
<dbReference type="EMBL" id="RCSX01000011">
    <property type="protein sequence ID" value="KAF7928755.1"/>
    <property type="molecule type" value="Genomic_DNA"/>
</dbReference>
<evidence type="ECO:0000313" key="2">
    <source>
        <dbReference type="EMBL" id="KAF7928755.1"/>
    </source>
</evidence>
<dbReference type="RefSeq" id="XP_038810534.1">
    <property type="nucleotide sequence ID" value="XM_038953433.1"/>
</dbReference>
<evidence type="ECO:0000256" key="1">
    <source>
        <dbReference type="SAM" id="MobiDB-lite"/>
    </source>
</evidence>
<name>A0ABQ7IMT3_9HELO</name>